<keyword evidence="3" id="KW-0238">DNA-binding</keyword>
<reference evidence="10 11" key="1">
    <citation type="submission" date="2014-07" db="EMBL/GenBank/DDBJ databases">
        <authorList>
            <person name="Zhang J.E."/>
            <person name="Yang H."/>
            <person name="Guo J."/>
            <person name="Deng Z."/>
            <person name="Luo H."/>
            <person name="Luo M."/>
            <person name="Zhao B."/>
        </authorList>
    </citation>
    <scope>NUCLEOTIDE SEQUENCE [LARGE SCALE GENOMIC DNA]</scope>
    <source>
        <strain evidence="10 11">1CP</strain>
    </source>
</reference>
<dbReference type="SMART" id="SM00866">
    <property type="entry name" value="UTRA"/>
    <property type="match status" value="1"/>
</dbReference>
<dbReference type="InterPro" id="IPR000524">
    <property type="entry name" value="Tscrpt_reg_HTH_GntR"/>
</dbReference>
<dbReference type="Gene3D" id="3.40.1410.10">
    <property type="entry name" value="Chorismate lyase-like"/>
    <property type="match status" value="1"/>
</dbReference>
<feature type="domain" description="HTH gntR-type" evidence="9">
    <location>
        <begin position="26"/>
        <end position="94"/>
    </location>
</feature>
<dbReference type="SUPFAM" id="SSF46785">
    <property type="entry name" value="Winged helix' DNA-binding domain"/>
    <property type="match status" value="1"/>
</dbReference>
<dbReference type="SMART" id="SM00345">
    <property type="entry name" value="HTH_GNTR"/>
    <property type="match status" value="1"/>
</dbReference>
<comment type="pathway">
    <text evidence="6">Amino-acid degradation; L-histidine degradation into L-glutamate [regulation].</text>
</comment>
<dbReference type="SUPFAM" id="SSF64288">
    <property type="entry name" value="Chorismate lyase-like"/>
    <property type="match status" value="1"/>
</dbReference>
<dbReference type="PANTHER" id="PTHR44846:SF16">
    <property type="entry name" value="TRANSCRIPTIONAL REGULATOR PHNF-RELATED"/>
    <property type="match status" value="1"/>
</dbReference>
<evidence type="ECO:0000313" key="10">
    <source>
        <dbReference type="EMBL" id="ANS25665.1"/>
    </source>
</evidence>
<keyword evidence="4" id="KW-0804">Transcription</keyword>
<dbReference type="CDD" id="cd07377">
    <property type="entry name" value="WHTH_GntR"/>
    <property type="match status" value="1"/>
</dbReference>
<dbReference type="PRINTS" id="PR00035">
    <property type="entry name" value="HTHGNTR"/>
</dbReference>
<dbReference type="Pfam" id="PF07702">
    <property type="entry name" value="UTRA"/>
    <property type="match status" value="1"/>
</dbReference>
<dbReference type="InterPro" id="IPR011663">
    <property type="entry name" value="UTRA"/>
</dbReference>
<protein>
    <recommendedName>
        <fullName evidence="7 8">Histidine utilization repressor</fullName>
    </recommendedName>
</protein>
<evidence type="ECO:0000256" key="6">
    <source>
        <dbReference type="ARBA" id="ARBA00060686"/>
    </source>
</evidence>
<dbReference type="PANTHER" id="PTHR44846">
    <property type="entry name" value="MANNOSYL-D-GLYCERATE TRANSPORT/METABOLISM SYSTEM REPRESSOR MNGR-RELATED"/>
    <property type="match status" value="1"/>
</dbReference>
<dbReference type="GO" id="GO:0003677">
    <property type="term" value="F:DNA binding"/>
    <property type="evidence" value="ECO:0007669"/>
    <property type="project" value="UniProtKB-UniRule"/>
</dbReference>
<keyword evidence="1" id="KW-0678">Repressor</keyword>
<evidence type="ECO:0000313" key="11">
    <source>
        <dbReference type="Proteomes" id="UP000186108"/>
    </source>
</evidence>
<proteinExistence type="predicted"/>
<evidence type="ECO:0000256" key="7">
    <source>
        <dbReference type="ARBA" id="ARBA00071620"/>
    </source>
</evidence>
<evidence type="ECO:0000256" key="2">
    <source>
        <dbReference type="ARBA" id="ARBA00023015"/>
    </source>
</evidence>
<dbReference type="FunFam" id="1.10.10.10:FF:000079">
    <property type="entry name" value="GntR family transcriptional regulator"/>
    <property type="match status" value="1"/>
</dbReference>
<gene>
    <name evidence="10" type="primary">hutC</name>
    <name evidence="10" type="ORF">R1CP_04640</name>
</gene>
<dbReference type="GO" id="GO:0003700">
    <property type="term" value="F:DNA-binding transcription factor activity"/>
    <property type="evidence" value="ECO:0007669"/>
    <property type="project" value="UniProtKB-UniRule"/>
</dbReference>
<dbReference type="Gene3D" id="1.10.10.10">
    <property type="entry name" value="Winged helix-like DNA-binding domain superfamily/Winged helix DNA-binding domain"/>
    <property type="match status" value="1"/>
</dbReference>
<evidence type="ECO:0000259" key="9">
    <source>
        <dbReference type="PROSITE" id="PS50949"/>
    </source>
</evidence>
<dbReference type="InterPro" id="IPR050679">
    <property type="entry name" value="Bact_HTH_transcr_reg"/>
</dbReference>
<dbReference type="InterPro" id="IPR036388">
    <property type="entry name" value="WH-like_DNA-bd_sf"/>
</dbReference>
<dbReference type="GO" id="GO:0006547">
    <property type="term" value="P:L-histidine metabolic process"/>
    <property type="evidence" value="ECO:0007669"/>
    <property type="project" value="UniProtKB-UniRule"/>
</dbReference>
<dbReference type="AlphaFoldDB" id="A0A1B1JZ85"/>
<dbReference type="Proteomes" id="UP000186108">
    <property type="component" value="Chromosome"/>
</dbReference>
<dbReference type="PROSITE" id="PS50949">
    <property type="entry name" value="HTH_GNTR"/>
    <property type="match status" value="1"/>
</dbReference>
<dbReference type="EMBL" id="CP009111">
    <property type="protein sequence ID" value="ANS25665.1"/>
    <property type="molecule type" value="Genomic_DNA"/>
</dbReference>
<dbReference type="NCBIfam" id="TIGR02018">
    <property type="entry name" value="his_ut_repres"/>
    <property type="match status" value="1"/>
</dbReference>
<keyword evidence="2" id="KW-0805">Transcription regulation</keyword>
<accession>A0A1B1JZ85</accession>
<sequence>MSVVVEIAVVDAELAALYNGPGTESAPAYERVKQLIVSQINAGRWQEGDQLPSENQLVGALGLSRMTINRALRELSAEGLVVRLMGVGTFVAATKTASSLFEVKNIADEIQQRGHRHRTEVVYVREEDADPANAFIRDSIRGKVFHSLMIHYEDDTPIQLEDRFVNPAEAPGYLDQDFTQQTPNHYLSVEAPLTRGEHVVEAILASPEECRLLHIERAEPCLMIRRRTWSSRGLVSAARLVHPGSRNRLEGTFGTG</sequence>
<dbReference type="InterPro" id="IPR028978">
    <property type="entry name" value="Chorismate_lyase_/UTRA_dom_sf"/>
</dbReference>
<comment type="function">
    <text evidence="5">Repressor which binds to the hutP region in the histidine utilization (hut) operon. It blocks the expression of all the hut genes in the absence of inducer.</text>
</comment>
<evidence type="ECO:0000256" key="1">
    <source>
        <dbReference type="ARBA" id="ARBA00022491"/>
    </source>
</evidence>
<name>A0A1B1JZ85_RHOOP</name>
<dbReference type="PATRIC" id="fig|37919.13.peg.944"/>
<dbReference type="InterPro" id="IPR010248">
    <property type="entry name" value="His_ut_repres"/>
</dbReference>
<dbReference type="GO" id="GO:0045892">
    <property type="term" value="P:negative regulation of DNA-templated transcription"/>
    <property type="evidence" value="ECO:0007669"/>
    <property type="project" value="UniProtKB-UniRule"/>
</dbReference>
<dbReference type="InterPro" id="IPR036390">
    <property type="entry name" value="WH_DNA-bd_sf"/>
</dbReference>
<organism evidence="10 11">
    <name type="scientific">Rhodococcus opacus</name>
    <name type="common">Nocardia opaca</name>
    <dbReference type="NCBI Taxonomy" id="37919"/>
    <lineage>
        <taxon>Bacteria</taxon>
        <taxon>Bacillati</taxon>
        <taxon>Actinomycetota</taxon>
        <taxon>Actinomycetes</taxon>
        <taxon>Mycobacteriales</taxon>
        <taxon>Nocardiaceae</taxon>
        <taxon>Rhodococcus</taxon>
    </lineage>
</organism>
<dbReference type="Pfam" id="PF00392">
    <property type="entry name" value="GntR"/>
    <property type="match status" value="1"/>
</dbReference>
<evidence type="ECO:0000256" key="3">
    <source>
        <dbReference type="ARBA" id="ARBA00023125"/>
    </source>
</evidence>
<evidence type="ECO:0000256" key="5">
    <source>
        <dbReference type="ARBA" id="ARBA00058362"/>
    </source>
</evidence>
<evidence type="ECO:0000256" key="8">
    <source>
        <dbReference type="NCBIfam" id="TIGR02018"/>
    </source>
</evidence>
<evidence type="ECO:0000256" key="4">
    <source>
        <dbReference type="ARBA" id="ARBA00023163"/>
    </source>
</evidence>
<dbReference type="FunFam" id="3.40.1410.10:FF:000004">
    <property type="entry name" value="Histidine utilization repressor"/>
    <property type="match status" value="1"/>
</dbReference>